<reference evidence="3 4" key="1">
    <citation type="submission" date="2017-10" db="EMBL/GenBank/DDBJ databases">
        <title>Massilia psychrophilum sp. nov., a novel purple-pigmented bacterium isolated from Tianshan glacier, Xinjiang Municipality, China.</title>
        <authorList>
            <person name="Wang H."/>
        </authorList>
    </citation>
    <scope>NUCLEOTIDE SEQUENCE [LARGE SCALE GENOMIC DNA]</scope>
    <source>
        <strain evidence="3 4">JCM 30074</strain>
    </source>
</reference>
<keyword evidence="1" id="KW-0812">Transmembrane</keyword>
<sequence length="1397" mass="149481">MHNPDTADVAPVADVAPHLPLAERWRRVRAAYRICNLASHHILGFTVKLALLFYFTLAFVFLMVRYAILPNIDYYKGDIERLASRALGNPVSIERIYASWDGLRPNLFLGDVVVRDPQGRAALTLPSVSATLAWWSLLAGEARFETLDIIRPTLDVRRDARGKLTVAGLSFDGAGGGAPNDWPLRQRQIVIREGQVRWTDQLRGAPELALANVNLLLQNTWNRHRIALHATPPASLAQPFDLRADFTHPRFAANRADVKLWKGELYADLRETDLAGWKAYVNYPFELTQGKGSVRAWLALDQAKLAGFTADVALAGVKARLGKDLPPLDLARVSGRLSAREQVPAGVEDGTPTFGSHGHSVTLDNFSVQTADGLTLPPTTLFQSFTPARGGRPEKFVVSARALDLAMLAELAEQLPISANRRQMLDDFAPRGKILDFSAEWEGRYPAIATYRVKGKLDKLGLKAQPAHPARAKTATDEAVAAMPAIPGFDNLSGTIDASDKGGSIAIDAEQLVLQLPTWFADPAMPFDALKMQARWSYPKGEQLALQLDSMSFSQGALKGTLAGSHVMPLVAGKGLGTADLSGTLTGFQINTIDRYLPLQTGPNLRAWLTGALQDGVAQDVTVRLRGELAQFPFRADTAGERARGEFRVAGRIENGKLNYTPGHPAKDGKSPLWPLAEKINGTILFERTRMEIKADSATTGGVALSAVKAVVPDLASHDMQLEIDGNAAGPMQEFLRYVAASPVLDWIGRFTEDTRASANARLALKLRMPMAHLHDTKVQGSLQLINNDVVLFDDLPPLQAAIGKIDFTERGVSLNGVGASVMGGPLALTGGTQPGGGILIKLAGAMTAEGMRKTWPAPAMQRLGSHFSGGARYTGSVAVKDRQLQVTVDSTLAGLGLSFPAPASKPAASDAMPLHFVLTGSPVTDSGLARDEIRVSLGSAIAARYQRQRQGRAPWSVVRGGIGINVPAPEPDSGLMVNVNTKALNVDQWIALGSAIAGPGPAVASVAAPADSSAASPAAPGLAQYVVPDVMAARAGELIVADRKLDNVVVGATHQKGSWQANIDSRQASGYVTWNEGPSGQGLGKVTARLSSLIIPESAAADVKDLLENKSATASIPSLDIVAERFELFNKQLGRLDLQASNEKALAGREWRINRLSLANPDGDLKATGKWLTKDGKSNTNLNFTIDIADAGRLLDRFGFPDTLKRGKGKLSGDLSWMGLPYSLDIPSLSGQIQLNVEAGQFLKQDPGAAKLLGVLSLQALPRLLKLDFHDVFSEGLAFDGISANAIITRGVLKTDNLKMHGVAATVLMDGTADIANESTNLHVVVIPEFNLGTGPLVYALAVNPVVGIGSFLAQLFLRAPMMKALTYHMQITGPWKAPVITKLDRNALPATATNK</sequence>
<keyword evidence="1" id="KW-1133">Transmembrane helix</keyword>
<dbReference type="PANTHER" id="PTHR38690:SF1">
    <property type="entry name" value="PROTEASE"/>
    <property type="match status" value="1"/>
</dbReference>
<evidence type="ECO:0000259" key="2">
    <source>
        <dbReference type="Pfam" id="PF13116"/>
    </source>
</evidence>
<dbReference type="Pfam" id="PF13116">
    <property type="entry name" value="YhdP"/>
    <property type="match status" value="1"/>
</dbReference>
<dbReference type="Proteomes" id="UP000230390">
    <property type="component" value="Unassembled WGS sequence"/>
</dbReference>
<dbReference type="EMBL" id="PDOC01000004">
    <property type="protein sequence ID" value="PIL45196.1"/>
    <property type="molecule type" value="Genomic_DNA"/>
</dbReference>
<dbReference type="RefSeq" id="WP_099787991.1">
    <property type="nucleotide sequence ID" value="NZ_JBHLYV010000031.1"/>
</dbReference>
<proteinExistence type="predicted"/>
<dbReference type="NCBIfam" id="TIGR02099">
    <property type="entry name" value="YhdP family protein"/>
    <property type="match status" value="1"/>
</dbReference>
<dbReference type="PANTHER" id="PTHR38690">
    <property type="entry name" value="PROTEASE-RELATED"/>
    <property type="match status" value="1"/>
</dbReference>
<dbReference type="InterPro" id="IPR011836">
    <property type="entry name" value="YhdP"/>
</dbReference>
<gene>
    <name evidence="3" type="ORF">CR105_08340</name>
</gene>
<feature type="transmembrane region" description="Helical" evidence="1">
    <location>
        <begin position="1338"/>
        <end position="1359"/>
    </location>
</feature>
<evidence type="ECO:0000256" key="1">
    <source>
        <dbReference type="SAM" id="Phobius"/>
    </source>
</evidence>
<keyword evidence="1" id="KW-0472">Membrane</keyword>
<feature type="transmembrane region" description="Helical" evidence="1">
    <location>
        <begin position="49"/>
        <end position="68"/>
    </location>
</feature>
<evidence type="ECO:0000313" key="3">
    <source>
        <dbReference type="EMBL" id="PIL45196.1"/>
    </source>
</evidence>
<name>A0A2G8TGN0_9BURK</name>
<dbReference type="InterPro" id="IPR025263">
    <property type="entry name" value="YhdP_central"/>
</dbReference>
<comment type="caution">
    <text evidence="3">The sequence shown here is derived from an EMBL/GenBank/DDBJ whole genome shotgun (WGS) entry which is preliminary data.</text>
</comment>
<dbReference type="OrthoDB" id="8521382at2"/>
<protein>
    <submittedName>
        <fullName evidence="3">TIGR02099 family protein</fullName>
    </submittedName>
</protein>
<organism evidence="3 4">
    <name type="scientific">Massilia eurypsychrophila</name>
    <dbReference type="NCBI Taxonomy" id="1485217"/>
    <lineage>
        <taxon>Bacteria</taxon>
        <taxon>Pseudomonadati</taxon>
        <taxon>Pseudomonadota</taxon>
        <taxon>Betaproteobacteria</taxon>
        <taxon>Burkholderiales</taxon>
        <taxon>Oxalobacteraceae</taxon>
        <taxon>Telluria group</taxon>
        <taxon>Massilia</taxon>
    </lineage>
</organism>
<accession>A0A2G8TGN0</accession>
<keyword evidence="4" id="KW-1185">Reference proteome</keyword>
<evidence type="ECO:0000313" key="4">
    <source>
        <dbReference type="Proteomes" id="UP000230390"/>
    </source>
</evidence>
<feature type="domain" description="YhdP central" evidence="2">
    <location>
        <begin position="49"/>
        <end position="1382"/>
    </location>
</feature>